<reference evidence="2 3" key="1">
    <citation type="submission" date="2019-09" db="EMBL/GenBank/DDBJ databases">
        <authorList>
            <person name="Cao W.R."/>
        </authorList>
    </citation>
    <scope>NUCLEOTIDE SEQUENCE [LARGE SCALE GENOMIC DNA]</scope>
    <source>
        <strain evidence="3">a4</strain>
    </source>
</reference>
<protein>
    <recommendedName>
        <fullName evidence="4">J domain-containing protein</fullName>
    </recommendedName>
</protein>
<name>A0A7J5ACP6_9FLAO</name>
<dbReference type="RefSeq" id="WP_150900465.1">
    <property type="nucleotide sequence ID" value="NZ_WAAU01000024.1"/>
</dbReference>
<feature type="coiled-coil region" evidence="1">
    <location>
        <begin position="8"/>
        <end position="35"/>
    </location>
</feature>
<accession>A0A7J5ACP6</accession>
<dbReference type="Proteomes" id="UP000467305">
    <property type="component" value="Unassembled WGS sequence"/>
</dbReference>
<dbReference type="EMBL" id="WAAU01000024">
    <property type="protein sequence ID" value="KAB1155356.1"/>
    <property type="molecule type" value="Genomic_DNA"/>
</dbReference>
<proteinExistence type="predicted"/>
<organism evidence="2 3">
    <name type="scientific">Tenacibaculum aiptasiae</name>
    <dbReference type="NCBI Taxonomy" id="426481"/>
    <lineage>
        <taxon>Bacteria</taxon>
        <taxon>Pseudomonadati</taxon>
        <taxon>Bacteroidota</taxon>
        <taxon>Flavobacteriia</taxon>
        <taxon>Flavobacteriales</taxon>
        <taxon>Flavobacteriaceae</taxon>
        <taxon>Tenacibaculum</taxon>
    </lineage>
</organism>
<dbReference type="AlphaFoldDB" id="A0A7J5ACP6"/>
<dbReference type="OrthoDB" id="965484at2"/>
<keyword evidence="1" id="KW-0175">Coiled coil</keyword>
<evidence type="ECO:0000313" key="2">
    <source>
        <dbReference type="EMBL" id="KAB1155356.1"/>
    </source>
</evidence>
<keyword evidence="3" id="KW-1185">Reference proteome</keyword>
<evidence type="ECO:0000313" key="3">
    <source>
        <dbReference type="Proteomes" id="UP000467305"/>
    </source>
</evidence>
<sequence>MEDSQLPIDFTSNEALKLKEQILNLQKEIKKVREKLLPFEQLLRNAIADLIIEERELVILYKKQKKAKKEKRLEQKRRGKNYKEPKGLKVLQKEKVSIVKEDIKEKKRLYKEAMLYVHPDKFSMNGEEETLATDITTKLIEIYQTGTLEELKEYHSYIFSGNLGVKIPKGIIPKSETNSNNYLKSELVRLEKELDKLLNSYTNKVLNEYDKPMLFVDELKAYYKDRIFKLKKRTRTK</sequence>
<gene>
    <name evidence="2" type="ORF">F7018_12850</name>
</gene>
<evidence type="ECO:0000256" key="1">
    <source>
        <dbReference type="SAM" id="Coils"/>
    </source>
</evidence>
<comment type="caution">
    <text evidence="2">The sequence shown here is derived from an EMBL/GenBank/DDBJ whole genome shotgun (WGS) entry which is preliminary data.</text>
</comment>
<evidence type="ECO:0008006" key="4">
    <source>
        <dbReference type="Google" id="ProtNLM"/>
    </source>
</evidence>